<dbReference type="EMBL" id="CP102480">
    <property type="protein sequence ID" value="UUX49000.1"/>
    <property type="molecule type" value="Genomic_DNA"/>
</dbReference>
<dbReference type="AlphaFoldDB" id="A0A9J7ANK2"/>
<reference evidence="2" key="1">
    <citation type="submission" date="2022-08" db="EMBL/GenBank/DDBJ databases">
        <title>Nisaea acidiphila sp. nov., isolated from a marine algal debris and emended description of the genus Nisaea Urios et al. 2008.</title>
        <authorList>
            <person name="Kwon K."/>
        </authorList>
    </citation>
    <scope>NUCLEOTIDE SEQUENCE</scope>
    <source>
        <strain evidence="2">MEBiC11861</strain>
    </source>
</reference>
<proteinExistence type="inferred from homology"/>
<evidence type="ECO:0000313" key="2">
    <source>
        <dbReference type="EMBL" id="UUX49000.1"/>
    </source>
</evidence>
<dbReference type="KEGG" id="naci:NUH88_16545"/>
<organism evidence="2 3">
    <name type="scientific">Nisaea acidiphila</name>
    <dbReference type="NCBI Taxonomy" id="1862145"/>
    <lineage>
        <taxon>Bacteria</taxon>
        <taxon>Pseudomonadati</taxon>
        <taxon>Pseudomonadota</taxon>
        <taxon>Alphaproteobacteria</taxon>
        <taxon>Rhodospirillales</taxon>
        <taxon>Thalassobaculaceae</taxon>
        <taxon>Nisaea</taxon>
    </lineage>
</organism>
<dbReference type="Gene3D" id="3.40.50.12500">
    <property type="match status" value="1"/>
</dbReference>
<dbReference type="InterPro" id="IPR052186">
    <property type="entry name" value="Hydantoin_racemase-like"/>
</dbReference>
<evidence type="ECO:0000313" key="3">
    <source>
        <dbReference type="Proteomes" id="UP001060336"/>
    </source>
</evidence>
<dbReference type="Pfam" id="PF01177">
    <property type="entry name" value="Asp_Glu_race"/>
    <property type="match status" value="1"/>
</dbReference>
<name>A0A9J7ANK2_9PROT</name>
<dbReference type="InterPro" id="IPR053714">
    <property type="entry name" value="Iso_Racemase_Enz_sf"/>
</dbReference>
<evidence type="ECO:0000256" key="1">
    <source>
        <dbReference type="ARBA" id="ARBA00038414"/>
    </source>
</evidence>
<protein>
    <submittedName>
        <fullName evidence="2">Aspartate/glutamate racemase family protein</fullName>
    </submittedName>
</protein>
<dbReference type="GO" id="GO:0047661">
    <property type="term" value="F:amino-acid racemase activity"/>
    <property type="evidence" value="ECO:0007669"/>
    <property type="project" value="InterPro"/>
</dbReference>
<dbReference type="PANTHER" id="PTHR28047">
    <property type="entry name" value="PROTEIN DCG1"/>
    <property type="match status" value="1"/>
</dbReference>
<comment type="similarity">
    <text evidence="1">Belongs to the HyuE racemase family.</text>
</comment>
<accession>A0A9J7ANK2</accession>
<sequence>MAKDRRILLINPNATEYVTERMAVAVREELGDGWYVEEMTNEGAPSIITDDAGLELATNLMVEAFDKGRDPLDGVIVAAFGDPALQELRAKLPVPVVGIAESGMLEAAEYGNFAIVTPTPNLFDPINGLAERYGVRDKLSVQLTTKTDAYVLMSQPEALVETLRGMIDEVVARGDVNAVVIGGGPLADAAKTLAASNPPCPIVGPVPAAARRIRNMIESA</sequence>
<gene>
    <name evidence="2" type="ORF">NUH88_16545</name>
</gene>
<dbReference type="InterPro" id="IPR015942">
    <property type="entry name" value="Asp/Glu/hydantoin_racemase"/>
</dbReference>
<dbReference type="Proteomes" id="UP001060336">
    <property type="component" value="Chromosome"/>
</dbReference>
<dbReference type="PANTHER" id="PTHR28047:SF5">
    <property type="entry name" value="PROTEIN DCG1"/>
    <property type="match status" value="1"/>
</dbReference>
<keyword evidence="3" id="KW-1185">Reference proteome</keyword>
<dbReference type="RefSeq" id="WP_257767501.1">
    <property type="nucleotide sequence ID" value="NZ_CP102480.1"/>
</dbReference>